<dbReference type="PANTHER" id="PTHR46552">
    <property type="entry name" value="NADH-UBIQUINONE OXIDOREDUCTASE CHAIN 2"/>
    <property type="match status" value="1"/>
</dbReference>
<feature type="transmembrane region" description="Helical" evidence="19">
    <location>
        <begin position="210"/>
        <end position="232"/>
    </location>
</feature>
<comment type="similarity">
    <text evidence="2 19">Belongs to the complex I subunit 2 family.</text>
</comment>
<evidence type="ECO:0000256" key="14">
    <source>
        <dbReference type="ARBA" id="ARBA00023128"/>
    </source>
</evidence>
<feature type="domain" description="NADH:quinone oxidoreductase/Mrp antiporter transmembrane" evidence="20">
    <location>
        <begin position="23"/>
        <end position="298"/>
    </location>
</feature>
<evidence type="ECO:0000256" key="19">
    <source>
        <dbReference type="RuleBase" id="RU003403"/>
    </source>
</evidence>
<dbReference type="InterPro" id="IPR001750">
    <property type="entry name" value="ND/Mrp_TM"/>
</dbReference>
<accession>A0A0U2BZC2</accession>
<evidence type="ECO:0000256" key="17">
    <source>
        <dbReference type="ARBA" id="ARBA00029481"/>
    </source>
</evidence>
<evidence type="ECO:0000256" key="6">
    <source>
        <dbReference type="ARBA" id="ARBA00022660"/>
    </source>
</evidence>
<keyword evidence="8 19" id="KW-0999">Mitochondrion inner membrane</keyword>
<dbReference type="Pfam" id="PF00361">
    <property type="entry name" value="Proton_antipo_M"/>
    <property type="match status" value="1"/>
</dbReference>
<comment type="subcellular location">
    <subcellularLocation>
        <location evidence="1 19">Mitochondrion inner membrane</location>
        <topology evidence="1 19">Multi-pass membrane protein</topology>
    </subcellularLocation>
</comment>
<feature type="transmembrane region" description="Helical" evidence="19">
    <location>
        <begin position="286"/>
        <end position="305"/>
    </location>
</feature>
<feature type="transmembrane region" description="Helical" evidence="19">
    <location>
        <begin position="92"/>
        <end position="115"/>
    </location>
</feature>
<evidence type="ECO:0000256" key="4">
    <source>
        <dbReference type="ARBA" id="ARBA00021008"/>
    </source>
</evidence>
<keyword evidence="9 19" id="KW-1278">Translocase</keyword>
<protein>
    <recommendedName>
        <fullName evidence="4 19">NADH-ubiquinone oxidoreductase chain 2</fullName>
        <ecNumber evidence="3 19">7.1.1.2</ecNumber>
    </recommendedName>
</protein>
<evidence type="ECO:0000256" key="18">
    <source>
        <dbReference type="ARBA" id="ARBA00049551"/>
    </source>
</evidence>
<dbReference type="InterPro" id="IPR003917">
    <property type="entry name" value="NADH_UbQ_OxRdtase_chain2"/>
</dbReference>
<evidence type="ECO:0000256" key="11">
    <source>
        <dbReference type="ARBA" id="ARBA00022989"/>
    </source>
</evidence>
<feature type="transmembrane region" description="Helical" evidence="19">
    <location>
        <begin position="178"/>
        <end position="198"/>
    </location>
</feature>
<evidence type="ECO:0000256" key="2">
    <source>
        <dbReference type="ARBA" id="ARBA00007012"/>
    </source>
</evidence>
<dbReference type="AlphaFoldDB" id="A0A0U2BZC2"/>
<keyword evidence="11 19" id="KW-1133">Transmembrane helix</keyword>
<feature type="transmembrane region" description="Helical" evidence="19">
    <location>
        <begin position="244"/>
        <end position="266"/>
    </location>
</feature>
<feature type="transmembrane region" description="Helical" evidence="19">
    <location>
        <begin position="5"/>
        <end position="22"/>
    </location>
</feature>
<evidence type="ECO:0000256" key="10">
    <source>
        <dbReference type="ARBA" id="ARBA00022982"/>
    </source>
</evidence>
<keyword evidence="7 19" id="KW-0812">Transmembrane</keyword>
<dbReference type="GO" id="GO:0006120">
    <property type="term" value="P:mitochondrial electron transport, NADH to ubiquinone"/>
    <property type="evidence" value="ECO:0007669"/>
    <property type="project" value="InterPro"/>
</dbReference>
<dbReference type="EMBL" id="KP342452">
    <property type="protein sequence ID" value="AKH35983.1"/>
    <property type="molecule type" value="Genomic_DNA"/>
</dbReference>
<evidence type="ECO:0000256" key="5">
    <source>
        <dbReference type="ARBA" id="ARBA00022448"/>
    </source>
</evidence>
<evidence type="ECO:0000256" key="9">
    <source>
        <dbReference type="ARBA" id="ARBA00022967"/>
    </source>
</evidence>
<evidence type="ECO:0000256" key="3">
    <source>
        <dbReference type="ARBA" id="ARBA00012944"/>
    </source>
</evidence>
<evidence type="ECO:0000256" key="16">
    <source>
        <dbReference type="ARBA" id="ARBA00024313"/>
    </source>
</evidence>
<dbReference type="Pfam" id="PF06444">
    <property type="entry name" value="NADH_dehy_S2_C"/>
    <property type="match status" value="1"/>
</dbReference>
<organism evidence="22">
    <name type="scientific">Vulpes vulpes</name>
    <name type="common">Red fox</name>
    <dbReference type="NCBI Taxonomy" id="9627"/>
    <lineage>
        <taxon>Eukaryota</taxon>
        <taxon>Metazoa</taxon>
        <taxon>Chordata</taxon>
        <taxon>Craniata</taxon>
        <taxon>Vertebrata</taxon>
        <taxon>Euteleostomi</taxon>
        <taxon>Mammalia</taxon>
        <taxon>Eutheria</taxon>
        <taxon>Laurasiatheria</taxon>
        <taxon>Carnivora</taxon>
        <taxon>Caniformia</taxon>
        <taxon>Canidae</taxon>
        <taxon>Vulpes</taxon>
    </lineage>
</organism>
<keyword evidence="12 19" id="KW-0520">NAD</keyword>
<keyword evidence="5" id="KW-0813">Transport</keyword>
<reference evidence="22" key="1">
    <citation type="journal article" date="2015" name="Mitochondrial DNA">
        <title>The complete mitochondrial genome of Scapharca kagoshimensis (Bivalvia: Arcidae).</title>
        <authorList>
            <person name="Sun X."/>
            <person name="Zhou W."/>
            <person name="Sun Z."/>
            <person name="Qian L."/>
            <person name="Zhang Y."/>
            <person name="Pan T."/>
            <person name="Zhang B."/>
        </authorList>
    </citation>
    <scope>NUCLEOTIDE SEQUENCE</scope>
</reference>
<keyword evidence="6 19" id="KW-0679">Respiratory chain</keyword>
<dbReference type="GO" id="GO:0005743">
    <property type="term" value="C:mitochondrial inner membrane"/>
    <property type="evidence" value="ECO:0007669"/>
    <property type="project" value="UniProtKB-SubCell"/>
</dbReference>
<dbReference type="InterPro" id="IPR010933">
    <property type="entry name" value="NADH_DH_su2_C"/>
</dbReference>
<feature type="transmembrane region" description="Helical" evidence="19">
    <location>
        <begin position="57"/>
        <end position="80"/>
    </location>
</feature>
<comment type="catalytic activity">
    <reaction evidence="18 19">
        <text>a ubiquinone + NADH + 5 H(+)(in) = a ubiquinol + NAD(+) + 4 H(+)(out)</text>
        <dbReference type="Rhea" id="RHEA:29091"/>
        <dbReference type="Rhea" id="RHEA-COMP:9565"/>
        <dbReference type="Rhea" id="RHEA-COMP:9566"/>
        <dbReference type="ChEBI" id="CHEBI:15378"/>
        <dbReference type="ChEBI" id="CHEBI:16389"/>
        <dbReference type="ChEBI" id="CHEBI:17976"/>
        <dbReference type="ChEBI" id="CHEBI:57540"/>
        <dbReference type="ChEBI" id="CHEBI:57945"/>
        <dbReference type="EC" id="7.1.1.2"/>
    </reaction>
</comment>
<evidence type="ECO:0000259" key="21">
    <source>
        <dbReference type="Pfam" id="PF06444"/>
    </source>
</evidence>
<evidence type="ECO:0000256" key="7">
    <source>
        <dbReference type="ARBA" id="ARBA00022692"/>
    </source>
</evidence>
<reference evidence="22" key="2">
    <citation type="submission" date="2015-01" db="EMBL/GenBank/DDBJ databases">
        <authorList>
            <person name="Xiang T."/>
            <person name="Song Y."/>
            <person name="Huang L."/>
            <person name="Wang B."/>
            <person name="Wu P."/>
        </authorList>
    </citation>
    <scope>NUCLEOTIDE SEQUENCE</scope>
</reference>
<evidence type="ECO:0000313" key="22">
    <source>
        <dbReference type="EMBL" id="AKH35983.1"/>
    </source>
</evidence>
<keyword evidence="13 19" id="KW-0830">Ubiquinone</keyword>
<evidence type="ECO:0000256" key="13">
    <source>
        <dbReference type="ARBA" id="ARBA00023075"/>
    </source>
</evidence>
<comment type="subunit">
    <text evidence="17">Core subunit of respiratory chain NADH dehydrogenase (Complex I) which is composed of 45 different subunits. Interacts with TMEM242.</text>
</comment>
<keyword evidence="15 19" id="KW-0472">Membrane</keyword>
<evidence type="ECO:0000259" key="20">
    <source>
        <dbReference type="Pfam" id="PF00361"/>
    </source>
</evidence>
<dbReference type="EC" id="7.1.1.2" evidence="3 19"/>
<dbReference type="PANTHER" id="PTHR46552:SF1">
    <property type="entry name" value="NADH-UBIQUINONE OXIDOREDUCTASE CHAIN 2"/>
    <property type="match status" value="1"/>
</dbReference>
<keyword evidence="10 19" id="KW-0249">Electron transport</keyword>
<evidence type="ECO:0000256" key="15">
    <source>
        <dbReference type="ARBA" id="ARBA00023136"/>
    </source>
</evidence>
<gene>
    <name evidence="22" type="primary">ND2</name>
</gene>
<sequence length="358" mass="40371">MKPPILIAILATVMTGTMIVMLSSHWLLIWIGFEMNMLAIIPILMKKFNPRAMEASTKYFLTQATASMLLMMGVTINLLYSGQWMISKISNPAASIMMTIALTMKLGLSPFHFWVPEVTQGISLSSGMILLTWQKIAPMSILYQISPSINTDLMTLMALTSVLTGGWGGLNQTQLRKIMAYSSIAHMGWMTAIIIYSPTMMFLNLNYINFYFYIKMSLYILMTLSTFMLFMLSASTTTLSLSHTWNKIPLIASTILTLMLSLGGLPPLSGFIPKWMIIQELTKNDMIVVPTLMAITALLNLYFYMRLTYSTALTMFPSANNMKMKWQFEHTKKMTLLPPLIITSTMLLPIMPMMSILD</sequence>
<feature type="transmembrane region" description="Helical" evidence="19">
    <location>
        <begin position="334"/>
        <end position="357"/>
    </location>
</feature>
<comment type="function">
    <text evidence="16 19">Core subunit of the mitochondrial membrane respiratory chain NADH dehydrogenase (Complex I) which catalyzes electron transfer from NADH through the respiratory chain, using ubiquinone as an electron acceptor. Essential for the catalytic activity and assembly of complex I.</text>
</comment>
<feature type="domain" description="NADH dehydrogenase subunit 2 C-terminal" evidence="21">
    <location>
        <begin position="301"/>
        <end position="354"/>
    </location>
</feature>
<dbReference type="PRINTS" id="PR01436">
    <property type="entry name" value="NADHDHGNASE2"/>
</dbReference>
<proteinExistence type="inferred from homology"/>
<evidence type="ECO:0000256" key="12">
    <source>
        <dbReference type="ARBA" id="ARBA00023027"/>
    </source>
</evidence>
<geneLocation type="mitochondrion" evidence="22"/>
<keyword evidence="14 19" id="KW-0496">Mitochondrion</keyword>
<dbReference type="InterPro" id="IPR050175">
    <property type="entry name" value="Complex_I_Subunit_2"/>
</dbReference>
<evidence type="ECO:0000256" key="1">
    <source>
        <dbReference type="ARBA" id="ARBA00004448"/>
    </source>
</evidence>
<evidence type="ECO:0000256" key="8">
    <source>
        <dbReference type="ARBA" id="ARBA00022792"/>
    </source>
</evidence>
<dbReference type="GO" id="GO:0008137">
    <property type="term" value="F:NADH dehydrogenase (ubiquinone) activity"/>
    <property type="evidence" value="ECO:0007669"/>
    <property type="project" value="UniProtKB-EC"/>
</dbReference>
<name>A0A0U2BZC2_VULVU</name>
<feature type="transmembrane region" description="Helical" evidence="19">
    <location>
        <begin position="153"/>
        <end position="171"/>
    </location>
</feature>